<dbReference type="Proteomes" id="UP000014140">
    <property type="component" value="Unassembled WGS sequence"/>
</dbReference>
<gene>
    <name evidence="2" type="ORF">C803_01081</name>
</gene>
<evidence type="ECO:0000313" key="3">
    <source>
        <dbReference type="Proteomes" id="UP000014140"/>
    </source>
</evidence>
<comment type="caution">
    <text evidence="2">The sequence shown here is derived from an EMBL/GenBank/DDBJ whole genome shotgun (WGS) entry which is preliminary data.</text>
</comment>
<reference evidence="2 3" key="1">
    <citation type="submission" date="2013-04" db="EMBL/GenBank/DDBJ databases">
        <title>The Genome Sequence of Parabacteroides goldsteinii dnLKV18.</title>
        <authorList>
            <consortium name="The Broad Institute Genomics Platform"/>
            <consortium name="The Broad Institute Genome Sequencing Center for Infectious Disease"/>
            <person name="Earl A."/>
            <person name="Xavier R."/>
            <person name="Kuhn K."/>
            <person name="Stappenbeck T."/>
            <person name="Walker B."/>
            <person name="Young S."/>
            <person name="Zeng Q."/>
            <person name="Gargeya S."/>
            <person name="Fitzgerald M."/>
            <person name="Haas B."/>
            <person name="Abouelleil A."/>
            <person name="Allen A.W."/>
            <person name="Alvarado L."/>
            <person name="Arachchi H.M."/>
            <person name="Berlin A.M."/>
            <person name="Chapman S.B."/>
            <person name="Gainer-Dewar J."/>
            <person name="Goldberg J."/>
            <person name="Griggs A."/>
            <person name="Gujja S."/>
            <person name="Hansen M."/>
            <person name="Howarth C."/>
            <person name="Imamovic A."/>
            <person name="Ireland A."/>
            <person name="Larimer J."/>
            <person name="McCowan C."/>
            <person name="Murphy C."/>
            <person name="Pearson M."/>
            <person name="Poon T.W."/>
            <person name="Priest M."/>
            <person name="Roberts A."/>
            <person name="Saif S."/>
            <person name="Shea T."/>
            <person name="Sisk P."/>
            <person name="Sykes S."/>
            <person name="Wortman J."/>
            <person name="Nusbaum C."/>
            <person name="Birren B."/>
        </authorList>
    </citation>
    <scope>NUCLEOTIDE SEQUENCE [LARGE SCALE GENOMIC DNA]</scope>
    <source>
        <strain evidence="3">dnLKV18</strain>
    </source>
</reference>
<dbReference type="AlphaFoldDB" id="S0GUK0"/>
<feature type="region of interest" description="Disordered" evidence="1">
    <location>
        <begin position="24"/>
        <end position="45"/>
    </location>
</feature>
<dbReference type="EMBL" id="ASSQ01000005">
    <property type="protein sequence ID" value="EOS18918.1"/>
    <property type="molecule type" value="Genomic_DNA"/>
</dbReference>
<protein>
    <submittedName>
        <fullName evidence="2">Uncharacterized protein</fullName>
    </submittedName>
</protein>
<accession>S0GUK0</accession>
<dbReference type="HOGENOM" id="CLU_3202973_0_0_10"/>
<sequence length="45" mass="4913">MPFILSKSLLIFSTMTLLGKNVQVEPDNKPATTPPKEGGNDIKIK</sequence>
<evidence type="ECO:0000313" key="2">
    <source>
        <dbReference type="EMBL" id="EOS18918.1"/>
    </source>
</evidence>
<name>S0GUK0_9BACT</name>
<proteinExistence type="predicted"/>
<keyword evidence="3" id="KW-1185">Reference proteome</keyword>
<organism evidence="2 3">
    <name type="scientific">Parabacteroides goldsteinii dnLKV18</name>
    <dbReference type="NCBI Taxonomy" id="1235789"/>
    <lineage>
        <taxon>Bacteria</taxon>
        <taxon>Pseudomonadati</taxon>
        <taxon>Bacteroidota</taxon>
        <taxon>Bacteroidia</taxon>
        <taxon>Bacteroidales</taxon>
        <taxon>Tannerellaceae</taxon>
        <taxon>Parabacteroides</taxon>
    </lineage>
</organism>
<evidence type="ECO:0000256" key="1">
    <source>
        <dbReference type="SAM" id="MobiDB-lite"/>
    </source>
</evidence>